<keyword evidence="1" id="KW-0479">Metal-binding</keyword>
<sequence>MCSVASSADAMPPPPSSLSHRAHRPRSVLGDGDDDDETIGRPSKKFRLGGSRWDAAPLSASADDESAADVRRRMQVLRDSHAKVQQPFRCPICLDTFGEIVVECAECAHAFCQPCLLESLKRKDKCPLCRCVPTPLRRNRPVERLVSALPETCQFLENGCWAMLTRATAMQHSLTCGFARFTCPHCHDVFLRHAHDETECAARVFPCPLEHLGCSFRARRGEMDTHLKDKVHFALAQRLLADVDPPSSDMRHALRALLSIATSWNHKDVDDSTEGARAAFVDAMSDASSTAAA</sequence>
<dbReference type="Proteomes" id="UP000332933">
    <property type="component" value="Unassembled WGS sequence"/>
</dbReference>
<reference evidence="8 9" key="1">
    <citation type="submission" date="2019-03" db="EMBL/GenBank/DDBJ databases">
        <authorList>
            <person name="Gaulin E."/>
            <person name="Dumas B."/>
        </authorList>
    </citation>
    <scope>NUCLEOTIDE SEQUENCE [LARGE SCALE GENOMIC DNA]</scope>
    <source>
        <strain evidence="8">CBS 568.67</strain>
    </source>
</reference>
<dbReference type="PROSITE" id="PS50089">
    <property type="entry name" value="ZF_RING_2"/>
    <property type="match status" value="1"/>
</dbReference>
<dbReference type="EMBL" id="CAADRA010005135">
    <property type="protein sequence ID" value="VFT85648.1"/>
    <property type="molecule type" value="Genomic_DNA"/>
</dbReference>
<dbReference type="AlphaFoldDB" id="A0A485KLE5"/>
<protein>
    <submittedName>
        <fullName evidence="8">Aste57867_8762 protein</fullName>
    </submittedName>
</protein>
<dbReference type="SUPFAM" id="SSF57850">
    <property type="entry name" value="RING/U-box"/>
    <property type="match status" value="1"/>
</dbReference>
<evidence type="ECO:0000313" key="9">
    <source>
        <dbReference type="Proteomes" id="UP000332933"/>
    </source>
</evidence>
<keyword evidence="9" id="KW-1185">Reference proteome</keyword>
<gene>
    <name evidence="8" type="primary">Aste57867_8762</name>
    <name evidence="7" type="ORF">As57867_008728</name>
    <name evidence="8" type="ORF">ASTE57867_8762</name>
</gene>
<dbReference type="Gene3D" id="3.30.40.10">
    <property type="entry name" value="Zinc/RING finger domain, C3HC4 (zinc finger)"/>
    <property type="match status" value="1"/>
</dbReference>
<reference evidence="7" key="2">
    <citation type="submission" date="2019-06" db="EMBL/GenBank/DDBJ databases">
        <title>Genomics analysis of Aphanomyces spp. identifies a new class of oomycete effector associated with host adaptation.</title>
        <authorList>
            <person name="Gaulin E."/>
        </authorList>
    </citation>
    <scope>NUCLEOTIDE SEQUENCE</scope>
    <source>
        <strain evidence="7">CBS 578.67</strain>
    </source>
</reference>
<dbReference type="InterPro" id="IPR013083">
    <property type="entry name" value="Znf_RING/FYVE/PHD"/>
</dbReference>
<feature type="region of interest" description="Disordered" evidence="5">
    <location>
        <begin position="1"/>
        <end position="46"/>
    </location>
</feature>
<dbReference type="Pfam" id="PF13923">
    <property type="entry name" value="zf-C3HC4_2"/>
    <property type="match status" value="1"/>
</dbReference>
<proteinExistence type="predicted"/>
<dbReference type="PANTHER" id="PTHR10131:SF94">
    <property type="entry name" value="TNF RECEPTOR-ASSOCIATED FACTOR 4"/>
    <property type="match status" value="1"/>
</dbReference>
<evidence type="ECO:0000313" key="7">
    <source>
        <dbReference type="EMBL" id="KAF0700708.1"/>
    </source>
</evidence>
<dbReference type="GO" id="GO:0008270">
    <property type="term" value="F:zinc ion binding"/>
    <property type="evidence" value="ECO:0007669"/>
    <property type="project" value="UniProtKB-KW"/>
</dbReference>
<dbReference type="PANTHER" id="PTHR10131">
    <property type="entry name" value="TNF RECEPTOR ASSOCIATED FACTOR"/>
    <property type="match status" value="1"/>
</dbReference>
<dbReference type="InterPro" id="IPR017907">
    <property type="entry name" value="Znf_RING_CS"/>
</dbReference>
<evidence type="ECO:0000256" key="4">
    <source>
        <dbReference type="PROSITE-ProRule" id="PRU00175"/>
    </source>
</evidence>
<dbReference type="OrthoDB" id="61516at2759"/>
<evidence type="ECO:0000256" key="3">
    <source>
        <dbReference type="ARBA" id="ARBA00022833"/>
    </source>
</evidence>
<dbReference type="InterPro" id="IPR001841">
    <property type="entry name" value="Znf_RING"/>
</dbReference>
<dbReference type="PROSITE" id="PS00518">
    <property type="entry name" value="ZF_RING_1"/>
    <property type="match status" value="1"/>
</dbReference>
<keyword evidence="2 4" id="KW-0863">Zinc-finger</keyword>
<feature type="compositionally biased region" description="Low complexity" evidence="5">
    <location>
        <begin position="1"/>
        <end position="10"/>
    </location>
</feature>
<evidence type="ECO:0000256" key="1">
    <source>
        <dbReference type="ARBA" id="ARBA00022723"/>
    </source>
</evidence>
<name>A0A485KLE5_9STRA</name>
<evidence type="ECO:0000256" key="5">
    <source>
        <dbReference type="SAM" id="MobiDB-lite"/>
    </source>
</evidence>
<organism evidence="8 9">
    <name type="scientific">Aphanomyces stellatus</name>
    <dbReference type="NCBI Taxonomy" id="120398"/>
    <lineage>
        <taxon>Eukaryota</taxon>
        <taxon>Sar</taxon>
        <taxon>Stramenopiles</taxon>
        <taxon>Oomycota</taxon>
        <taxon>Saprolegniomycetes</taxon>
        <taxon>Saprolegniales</taxon>
        <taxon>Verrucalvaceae</taxon>
        <taxon>Aphanomyces</taxon>
    </lineage>
</organism>
<evidence type="ECO:0000313" key="8">
    <source>
        <dbReference type="EMBL" id="VFT85648.1"/>
    </source>
</evidence>
<feature type="domain" description="RING-type" evidence="6">
    <location>
        <begin position="90"/>
        <end position="130"/>
    </location>
</feature>
<accession>A0A485KLE5</accession>
<evidence type="ECO:0000256" key="2">
    <source>
        <dbReference type="ARBA" id="ARBA00022771"/>
    </source>
</evidence>
<dbReference type="EMBL" id="VJMH01005114">
    <property type="protein sequence ID" value="KAF0700708.1"/>
    <property type="molecule type" value="Genomic_DNA"/>
</dbReference>
<keyword evidence="3" id="KW-0862">Zinc</keyword>
<evidence type="ECO:0000259" key="6">
    <source>
        <dbReference type="PROSITE" id="PS50089"/>
    </source>
</evidence>
<dbReference type="SMART" id="SM00184">
    <property type="entry name" value="RING"/>
    <property type="match status" value="1"/>
</dbReference>